<comment type="subcellular location">
    <subcellularLocation>
        <location evidence="1">Membrane</location>
    </subcellularLocation>
</comment>
<dbReference type="Gene3D" id="1.20.5.1030">
    <property type="entry name" value="Preprotein translocase secy subunit"/>
    <property type="match status" value="1"/>
</dbReference>
<evidence type="ECO:0000313" key="11">
    <source>
        <dbReference type="EMBL" id="KAB7657972.1"/>
    </source>
</evidence>
<dbReference type="GO" id="GO:0009306">
    <property type="term" value="P:protein secretion"/>
    <property type="evidence" value="ECO:0007669"/>
    <property type="project" value="UniProtKB-UniRule"/>
</dbReference>
<evidence type="ECO:0000256" key="4">
    <source>
        <dbReference type="ARBA" id="ARBA00022692"/>
    </source>
</evidence>
<dbReference type="InterPro" id="IPR005807">
    <property type="entry name" value="SecE_bac"/>
</dbReference>
<evidence type="ECO:0000256" key="6">
    <source>
        <dbReference type="ARBA" id="ARBA00022989"/>
    </source>
</evidence>
<keyword evidence="13" id="KW-1185">Reference proteome</keyword>
<reference evidence="12 13" key="1">
    <citation type="submission" date="2019-10" db="EMBL/GenBank/DDBJ databases">
        <title>Genome diversity of Sutterella seckii.</title>
        <authorList>
            <person name="Chaplin A.V."/>
            <person name="Sokolova S.R."/>
            <person name="Mosin K.A."/>
            <person name="Ivanova E.L."/>
            <person name="Kochetkova T.O."/>
            <person name="Goltsov A.Y."/>
            <person name="Trofimov D.Y."/>
            <person name="Efimov B.A."/>
        </authorList>
    </citation>
    <scope>NUCLEOTIDE SEQUENCE [LARGE SCALE GENOMIC DNA]</scope>
    <source>
        <strain evidence="10 13">ASD3426</strain>
        <strain evidence="11 12">ASD393</strain>
    </source>
</reference>
<keyword evidence="6 9" id="KW-1133">Transmembrane helix</keyword>
<evidence type="ECO:0000256" key="5">
    <source>
        <dbReference type="ARBA" id="ARBA00022927"/>
    </source>
</evidence>
<evidence type="ECO:0000256" key="7">
    <source>
        <dbReference type="ARBA" id="ARBA00023010"/>
    </source>
</evidence>
<proteinExistence type="inferred from homology"/>
<dbReference type="Proteomes" id="UP000430564">
    <property type="component" value="Unassembled WGS sequence"/>
</dbReference>
<evidence type="ECO:0000256" key="8">
    <source>
        <dbReference type="ARBA" id="ARBA00023136"/>
    </source>
</evidence>
<dbReference type="Proteomes" id="UP000469462">
    <property type="component" value="Unassembled WGS sequence"/>
</dbReference>
<keyword evidence="2 9" id="KW-0813">Transport</keyword>
<dbReference type="PANTHER" id="PTHR33910:SF1">
    <property type="entry name" value="PROTEIN TRANSLOCASE SUBUNIT SECE"/>
    <property type="match status" value="1"/>
</dbReference>
<comment type="similarity">
    <text evidence="9">Belongs to the SecE/SEC61-gamma family.</text>
</comment>
<dbReference type="PANTHER" id="PTHR33910">
    <property type="entry name" value="PROTEIN TRANSLOCASE SUBUNIT SECE"/>
    <property type="match status" value="1"/>
</dbReference>
<dbReference type="AlphaFoldDB" id="A0A6I1EAQ1"/>
<sequence>MSTQEVETASSKSDLVLVTLAALCALGGVVAFALLSEQALAVRLGALCGGLVLALIIAWLSPSGKRFLAYGQQSYEELRRVVWPTRKETLNTTGLVMAFVVIIAFFLFFCDMIIEWGLYDVLLRLSL</sequence>
<organism evidence="11 12">
    <name type="scientific">Sutterella seckii</name>
    <dbReference type="NCBI Taxonomy" id="1944635"/>
    <lineage>
        <taxon>Bacteria</taxon>
        <taxon>Pseudomonadati</taxon>
        <taxon>Pseudomonadota</taxon>
        <taxon>Betaproteobacteria</taxon>
        <taxon>Burkholderiales</taxon>
        <taxon>Sutterellaceae</taxon>
        <taxon>Sutterella</taxon>
    </lineage>
</organism>
<dbReference type="GO" id="GO:0008320">
    <property type="term" value="F:protein transmembrane transporter activity"/>
    <property type="evidence" value="ECO:0007669"/>
    <property type="project" value="UniProtKB-UniRule"/>
</dbReference>
<name>A0A6I1EAQ1_9BURK</name>
<dbReference type="GO" id="GO:0005886">
    <property type="term" value="C:plasma membrane"/>
    <property type="evidence" value="ECO:0007669"/>
    <property type="project" value="UniProtKB-UniRule"/>
</dbReference>
<dbReference type="EMBL" id="WEHW01000050">
    <property type="protein sequence ID" value="KAB7650105.1"/>
    <property type="molecule type" value="Genomic_DNA"/>
</dbReference>
<dbReference type="HAMAP" id="MF_00422">
    <property type="entry name" value="SecE"/>
    <property type="match status" value="1"/>
</dbReference>
<dbReference type="RefSeq" id="WP_139688389.1">
    <property type="nucleotide sequence ID" value="NZ_WEHW01000050.1"/>
</dbReference>
<keyword evidence="3 9" id="KW-1003">Cell membrane</keyword>
<feature type="transmembrane region" description="Helical" evidence="9">
    <location>
        <begin position="41"/>
        <end position="60"/>
    </location>
</feature>
<dbReference type="NCBIfam" id="NF004371">
    <property type="entry name" value="PRK05740.1-1"/>
    <property type="match status" value="1"/>
</dbReference>
<dbReference type="OrthoDB" id="9806365at2"/>
<dbReference type="Pfam" id="PF00584">
    <property type="entry name" value="SecE"/>
    <property type="match status" value="1"/>
</dbReference>
<keyword evidence="7 9" id="KW-0811">Translocation</keyword>
<comment type="caution">
    <text evidence="11">The sequence shown here is derived from an EMBL/GenBank/DDBJ whole genome shotgun (WGS) entry which is preliminary data.</text>
</comment>
<accession>A0A6I1EAQ1</accession>
<protein>
    <recommendedName>
        <fullName evidence="9">Protein translocase subunit SecE</fullName>
    </recommendedName>
</protein>
<keyword evidence="5 9" id="KW-0653">Protein transport</keyword>
<evidence type="ECO:0000313" key="12">
    <source>
        <dbReference type="Proteomes" id="UP000430564"/>
    </source>
</evidence>
<dbReference type="PRINTS" id="PR01650">
    <property type="entry name" value="SECETRNLCASE"/>
</dbReference>
<keyword evidence="4 9" id="KW-0812">Transmembrane</keyword>
<evidence type="ECO:0000256" key="9">
    <source>
        <dbReference type="HAMAP-Rule" id="MF_00422"/>
    </source>
</evidence>
<feature type="transmembrane region" description="Helical" evidence="9">
    <location>
        <begin position="95"/>
        <end position="119"/>
    </location>
</feature>
<dbReference type="EMBL" id="WEHX01000051">
    <property type="protein sequence ID" value="KAB7657972.1"/>
    <property type="molecule type" value="Genomic_DNA"/>
</dbReference>
<gene>
    <name evidence="9 11" type="primary">secE</name>
    <name evidence="11" type="ORF">GBM95_07815</name>
    <name evidence="10" type="ORF">GBM96_09800</name>
</gene>
<keyword evidence="8 9" id="KW-0472">Membrane</keyword>
<dbReference type="GO" id="GO:0065002">
    <property type="term" value="P:intracellular protein transmembrane transport"/>
    <property type="evidence" value="ECO:0007669"/>
    <property type="project" value="UniProtKB-UniRule"/>
</dbReference>
<dbReference type="GO" id="GO:0006605">
    <property type="term" value="P:protein targeting"/>
    <property type="evidence" value="ECO:0007669"/>
    <property type="project" value="UniProtKB-UniRule"/>
</dbReference>
<evidence type="ECO:0000256" key="2">
    <source>
        <dbReference type="ARBA" id="ARBA00022448"/>
    </source>
</evidence>
<comment type="function">
    <text evidence="9">Essential subunit of the Sec protein translocation channel SecYEG. Clamps together the 2 halves of SecY. May contact the channel plug during translocation.</text>
</comment>
<comment type="subunit">
    <text evidence="9">Component of the Sec protein translocase complex. Heterotrimer consisting of SecY, SecE and SecG subunits. The heterotrimers can form oligomers, although 1 heterotrimer is thought to be able to translocate proteins. Interacts with the ribosome. Interacts with SecDF, and other proteins may be involved. Interacts with SecA.</text>
</comment>
<evidence type="ECO:0000256" key="3">
    <source>
        <dbReference type="ARBA" id="ARBA00022475"/>
    </source>
</evidence>
<comment type="caution">
    <text evidence="9">Lacks conserved residue(s) required for the propagation of feature annotation.</text>
</comment>
<feature type="transmembrane region" description="Helical" evidence="9">
    <location>
        <begin position="15"/>
        <end position="35"/>
    </location>
</feature>
<dbReference type="InterPro" id="IPR038379">
    <property type="entry name" value="SecE_sf"/>
</dbReference>
<evidence type="ECO:0000313" key="13">
    <source>
        <dbReference type="Proteomes" id="UP000469462"/>
    </source>
</evidence>
<dbReference type="InterPro" id="IPR001901">
    <property type="entry name" value="Translocase_SecE/Sec61-g"/>
</dbReference>
<dbReference type="GO" id="GO:0043952">
    <property type="term" value="P:protein transport by the Sec complex"/>
    <property type="evidence" value="ECO:0007669"/>
    <property type="project" value="UniProtKB-UniRule"/>
</dbReference>
<dbReference type="NCBIfam" id="TIGR00964">
    <property type="entry name" value="secE_bact"/>
    <property type="match status" value="1"/>
</dbReference>
<evidence type="ECO:0000313" key="10">
    <source>
        <dbReference type="EMBL" id="KAB7650105.1"/>
    </source>
</evidence>
<evidence type="ECO:0000256" key="1">
    <source>
        <dbReference type="ARBA" id="ARBA00004370"/>
    </source>
</evidence>